<evidence type="ECO:0000256" key="5">
    <source>
        <dbReference type="ARBA" id="ARBA00023136"/>
    </source>
</evidence>
<feature type="transmembrane region" description="Helical" evidence="6">
    <location>
        <begin position="26"/>
        <end position="47"/>
    </location>
</feature>
<keyword evidence="5 6" id="KW-0472">Membrane</keyword>
<evidence type="ECO:0000259" key="7">
    <source>
        <dbReference type="Pfam" id="PF04138"/>
    </source>
</evidence>
<reference evidence="8 9" key="1">
    <citation type="journal article" date="2019" name="Int. J. Syst. Evol. Microbiol.">
        <title>The Global Catalogue of Microorganisms (GCM) 10K type strain sequencing project: providing services to taxonomists for standard genome sequencing and annotation.</title>
        <authorList>
            <consortium name="The Broad Institute Genomics Platform"/>
            <consortium name="The Broad Institute Genome Sequencing Center for Infectious Disease"/>
            <person name="Wu L."/>
            <person name="Ma J."/>
        </authorList>
    </citation>
    <scope>NUCLEOTIDE SEQUENCE [LARGE SCALE GENOMIC DNA]</scope>
    <source>
        <strain evidence="8 9">JCM 8201</strain>
    </source>
</reference>
<dbReference type="PANTHER" id="PTHR38459">
    <property type="entry name" value="PROPHAGE BACTOPRENOL-LINKED GLUCOSE TRANSLOCASE HOMOLOG"/>
    <property type="match status" value="1"/>
</dbReference>
<feature type="domain" description="GtrA/DPMS transmembrane" evidence="7">
    <location>
        <begin position="28"/>
        <end position="148"/>
    </location>
</feature>
<evidence type="ECO:0000256" key="4">
    <source>
        <dbReference type="ARBA" id="ARBA00022989"/>
    </source>
</evidence>
<evidence type="ECO:0000313" key="8">
    <source>
        <dbReference type="EMBL" id="GAA2729898.1"/>
    </source>
</evidence>
<dbReference type="InterPro" id="IPR007267">
    <property type="entry name" value="GtrA_DPMS_TM"/>
</dbReference>
<dbReference type="Pfam" id="PF04138">
    <property type="entry name" value="GtrA_DPMS_TM"/>
    <property type="match status" value="1"/>
</dbReference>
<evidence type="ECO:0000256" key="3">
    <source>
        <dbReference type="ARBA" id="ARBA00022692"/>
    </source>
</evidence>
<dbReference type="RefSeq" id="WP_344452238.1">
    <property type="nucleotide sequence ID" value="NZ_BAAATZ010000016.1"/>
</dbReference>
<keyword evidence="9" id="KW-1185">Reference proteome</keyword>
<comment type="similarity">
    <text evidence="2">Belongs to the GtrA family.</text>
</comment>
<evidence type="ECO:0000256" key="2">
    <source>
        <dbReference type="ARBA" id="ARBA00009399"/>
    </source>
</evidence>
<proteinExistence type="inferred from homology"/>
<feature type="transmembrane region" description="Helical" evidence="6">
    <location>
        <begin position="92"/>
        <end position="116"/>
    </location>
</feature>
<evidence type="ECO:0000256" key="6">
    <source>
        <dbReference type="SAM" id="Phobius"/>
    </source>
</evidence>
<organism evidence="8 9">
    <name type="scientific">Actinocorallia aurantiaca</name>
    <dbReference type="NCBI Taxonomy" id="46204"/>
    <lineage>
        <taxon>Bacteria</taxon>
        <taxon>Bacillati</taxon>
        <taxon>Actinomycetota</taxon>
        <taxon>Actinomycetes</taxon>
        <taxon>Streptosporangiales</taxon>
        <taxon>Thermomonosporaceae</taxon>
        <taxon>Actinocorallia</taxon>
    </lineage>
</organism>
<comment type="subcellular location">
    <subcellularLocation>
        <location evidence="1">Membrane</location>
        <topology evidence="1">Multi-pass membrane protein</topology>
    </subcellularLocation>
</comment>
<keyword evidence="4 6" id="KW-1133">Transmembrane helix</keyword>
<dbReference type="PANTHER" id="PTHR38459:SF1">
    <property type="entry name" value="PROPHAGE BACTOPRENOL-LINKED GLUCOSE TRANSLOCASE HOMOLOG"/>
    <property type="match status" value="1"/>
</dbReference>
<dbReference type="Proteomes" id="UP001501842">
    <property type="component" value="Unassembled WGS sequence"/>
</dbReference>
<dbReference type="EMBL" id="BAAATZ010000016">
    <property type="protein sequence ID" value="GAA2729898.1"/>
    <property type="molecule type" value="Genomic_DNA"/>
</dbReference>
<name>A0ABN3UDE6_9ACTN</name>
<sequence length="219" mass="24286">MISFGADRRWSAGGLGARLRRLARELMKFGSVGAVAFVITISCFNLFTMAAGIGPLTSNGLATVIAATFSFYANRHWTFKGRKTENVGREYVLFFILNAVGLAITQLFVGFTYYVLVLRGAIAGNISLVLGTGVATFFRYYAYKRWVFRKPPARVPSPRRTAAAGDRPHLRRHRQSLMVARTVTIEEFFSWTSDRSVPMTHGRYVGSGGNPDSSALRRS</sequence>
<accession>A0ABN3UDE6</accession>
<feature type="transmembrane region" description="Helical" evidence="6">
    <location>
        <begin position="53"/>
        <end position="72"/>
    </location>
</feature>
<evidence type="ECO:0000256" key="1">
    <source>
        <dbReference type="ARBA" id="ARBA00004141"/>
    </source>
</evidence>
<comment type="caution">
    <text evidence="8">The sequence shown here is derived from an EMBL/GenBank/DDBJ whole genome shotgun (WGS) entry which is preliminary data.</text>
</comment>
<gene>
    <name evidence="8" type="ORF">GCM10010439_41730</name>
</gene>
<keyword evidence="3 6" id="KW-0812">Transmembrane</keyword>
<dbReference type="InterPro" id="IPR051401">
    <property type="entry name" value="GtrA_CellWall_Glycosyl"/>
</dbReference>
<protein>
    <recommendedName>
        <fullName evidence="7">GtrA/DPMS transmembrane domain-containing protein</fullName>
    </recommendedName>
</protein>
<evidence type="ECO:0000313" key="9">
    <source>
        <dbReference type="Proteomes" id="UP001501842"/>
    </source>
</evidence>
<feature type="transmembrane region" description="Helical" evidence="6">
    <location>
        <begin position="122"/>
        <end position="142"/>
    </location>
</feature>